<dbReference type="PANTHER" id="PTHR31841:SF1">
    <property type="entry name" value="PROTEIN FAM72A-RELATED"/>
    <property type="match status" value="1"/>
</dbReference>
<dbReference type="VEuPathDB" id="FungiDB:AMAG_14900"/>
<feature type="compositionally biased region" description="Low complexity" evidence="2">
    <location>
        <begin position="28"/>
        <end position="39"/>
    </location>
</feature>
<keyword evidence="4" id="KW-1185">Reference proteome</keyword>
<evidence type="ECO:0000256" key="2">
    <source>
        <dbReference type="SAM" id="MobiDB-lite"/>
    </source>
</evidence>
<name>A0A0L0T7V2_ALLM3</name>
<protein>
    <submittedName>
        <fullName evidence="3">Uncharacterized protein</fullName>
    </submittedName>
</protein>
<dbReference type="OrthoDB" id="2526683at2759"/>
<evidence type="ECO:0000313" key="4">
    <source>
        <dbReference type="Proteomes" id="UP000054350"/>
    </source>
</evidence>
<dbReference type="Pfam" id="PF14976">
    <property type="entry name" value="YPEH2ZP"/>
    <property type="match status" value="1"/>
</dbReference>
<organism evidence="3 4">
    <name type="scientific">Allomyces macrogynus (strain ATCC 38327)</name>
    <name type="common">Allomyces javanicus var. macrogynus</name>
    <dbReference type="NCBI Taxonomy" id="578462"/>
    <lineage>
        <taxon>Eukaryota</taxon>
        <taxon>Fungi</taxon>
        <taxon>Fungi incertae sedis</taxon>
        <taxon>Blastocladiomycota</taxon>
        <taxon>Blastocladiomycetes</taxon>
        <taxon>Blastocladiales</taxon>
        <taxon>Blastocladiaceae</taxon>
        <taxon>Allomyces</taxon>
    </lineage>
</organism>
<feature type="region of interest" description="Disordered" evidence="2">
    <location>
        <begin position="28"/>
        <end position="51"/>
    </location>
</feature>
<sequence length="377" mass="39962">MAPVLHPSLATATSPSVTDAVRAASAAAAATTLPRPSSARRNPAGSGFEWPSAAYTMRDRVDRVERDRMHVRTSGPDSLANPPSSLAMPHAPETNLIPGRNAAHWPTSARRNAMRASRIAASMLNRPGSPATAAAEAAQLYYQPQTVTSAPTSAVGYIPVRELPPGALSLRPVPAVPDTSVAHLHPQFRSKPVCDLSCRHCTRAVGQRGMKAILLADTKVELYSTDAPLVGAIQHVHDEYMTENCQCKINDVACLGCGNCIGYSVVAPCTSCLAACNNGHFYMFHSDGVKATERVRDGSVLMWGSLAPAHLDRTCVAGAGAAQAEAEDQEYDDEDMEEDDKADYDSEAPHGAAEAAEPAASVHGHGDDDEDWIATCR</sequence>
<comment type="similarity">
    <text evidence="1">Belongs to the FAM72 family.</text>
</comment>
<feature type="compositionally biased region" description="Acidic residues" evidence="2">
    <location>
        <begin position="367"/>
        <end position="377"/>
    </location>
</feature>
<accession>A0A0L0T7V2</accession>
<dbReference type="AlphaFoldDB" id="A0A0L0T7V2"/>
<dbReference type="GO" id="GO:0005829">
    <property type="term" value="C:cytosol"/>
    <property type="evidence" value="ECO:0007669"/>
    <property type="project" value="TreeGrafter"/>
</dbReference>
<dbReference type="eggNOG" id="ENOG502S1HA">
    <property type="taxonomic scope" value="Eukaryota"/>
</dbReference>
<feature type="region of interest" description="Disordered" evidence="2">
    <location>
        <begin position="322"/>
        <end position="377"/>
    </location>
</feature>
<evidence type="ECO:0000256" key="1">
    <source>
        <dbReference type="ARBA" id="ARBA00006888"/>
    </source>
</evidence>
<feature type="compositionally biased region" description="Acidic residues" evidence="2">
    <location>
        <begin position="325"/>
        <end position="342"/>
    </location>
</feature>
<reference evidence="4" key="2">
    <citation type="submission" date="2009-11" db="EMBL/GenBank/DDBJ databases">
        <title>The Genome Sequence of Allomyces macrogynus strain ATCC 38327.</title>
        <authorList>
            <consortium name="The Broad Institute Genome Sequencing Platform"/>
            <person name="Russ C."/>
            <person name="Cuomo C."/>
            <person name="Shea T."/>
            <person name="Young S.K."/>
            <person name="Zeng Q."/>
            <person name="Koehrsen M."/>
            <person name="Haas B."/>
            <person name="Borodovsky M."/>
            <person name="Guigo R."/>
            <person name="Alvarado L."/>
            <person name="Berlin A."/>
            <person name="Borenstein D."/>
            <person name="Chen Z."/>
            <person name="Engels R."/>
            <person name="Freedman E."/>
            <person name="Gellesch M."/>
            <person name="Goldberg J."/>
            <person name="Griggs A."/>
            <person name="Gujja S."/>
            <person name="Heiman D."/>
            <person name="Hepburn T."/>
            <person name="Howarth C."/>
            <person name="Jen D."/>
            <person name="Larson L."/>
            <person name="Lewis B."/>
            <person name="Mehta T."/>
            <person name="Park D."/>
            <person name="Pearson M."/>
            <person name="Roberts A."/>
            <person name="Saif S."/>
            <person name="Shenoy N."/>
            <person name="Sisk P."/>
            <person name="Stolte C."/>
            <person name="Sykes S."/>
            <person name="Walk T."/>
            <person name="White J."/>
            <person name="Yandava C."/>
            <person name="Burger G."/>
            <person name="Gray M.W."/>
            <person name="Holland P.W.H."/>
            <person name="King N."/>
            <person name="Lang F.B.F."/>
            <person name="Roger A.J."/>
            <person name="Ruiz-Trillo I."/>
            <person name="Lander E."/>
            <person name="Nusbaum C."/>
        </authorList>
    </citation>
    <scope>NUCLEOTIDE SEQUENCE [LARGE SCALE GENOMIC DNA]</scope>
    <source>
        <strain evidence="4">ATCC 38327</strain>
    </source>
</reference>
<reference evidence="3 4" key="1">
    <citation type="submission" date="2009-11" db="EMBL/GenBank/DDBJ databases">
        <title>Annotation of Allomyces macrogynus ATCC 38327.</title>
        <authorList>
            <consortium name="The Broad Institute Genome Sequencing Platform"/>
            <person name="Russ C."/>
            <person name="Cuomo C."/>
            <person name="Burger G."/>
            <person name="Gray M.W."/>
            <person name="Holland P.W.H."/>
            <person name="King N."/>
            <person name="Lang F.B.F."/>
            <person name="Roger A.J."/>
            <person name="Ruiz-Trillo I."/>
            <person name="Young S.K."/>
            <person name="Zeng Q."/>
            <person name="Gargeya S."/>
            <person name="Fitzgerald M."/>
            <person name="Haas B."/>
            <person name="Abouelleil A."/>
            <person name="Alvarado L."/>
            <person name="Arachchi H.M."/>
            <person name="Berlin A."/>
            <person name="Chapman S.B."/>
            <person name="Gearin G."/>
            <person name="Goldberg J."/>
            <person name="Griggs A."/>
            <person name="Gujja S."/>
            <person name="Hansen M."/>
            <person name="Heiman D."/>
            <person name="Howarth C."/>
            <person name="Larimer J."/>
            <person name="Lui A."/>
            <person name="MacDonald P.J.P."/>
            <person name="McCowen C."/>
            <person name="Montmayeur A."/>
            <person name="Murphy C."/>
            <person name="Neiman D."/>
            <person name="Pearson M."/>
            <person name="Priest M."/>
            <person name="Roberts A."/>
            <person name="Saif S."/>
            <person name="Shea T."/>
            <person name="Sisk P."/>
            <person name="Stolte C."/>
            <person name="Sykes S."/>
            <person name="Wortman J."/>
            <person name="Nusbaum C."/>
            <person name="Birren B."/>
        </authorList>
    </citation>
    <scope>NUCLEOTIDE SEQUENCE [LARGE SCALE GENOMIC DNA]</scope>
    <source>
        <strain evidence="3 4">ATCC 38327</strain>
    </source>
</reference>
<dbReference type="Proteomes" id="UP000054350">
    <property type="component" value="Unassembled WGS sequence"/>
</dbReference>
<feature type="compositionally biased region" description="Low complexity" evidence="2">
    <location>
        <begin position="349"/>
        <end position="363"/>
    </location>
</feature>
<dbReference type="InterPro" id="IPR026768">
    <property type="entry name" value="YPEH2ZP"/>
</dbReference>
<evidence type="ECO:0000313" key="3">
    <source>
        <dbReference type="EMBL" id="KNE70776.1"/>
    </source>
</evidence>
<dbReference type="PANTHER" id="PTHR31841">
    <property type="entry name" value="PROTEIN FAM72A-RELATED"/>
    <property type="match status" value="1"/>
</dbReference>
<gene>
    <name evidence="3" type="ORF">AMAG_14900</name>
</gene>
<proteinExistence type="inferred from homology"/>
<dbReference type="EMBL" id="GG745368">
    <property type="protein sequence ID" value="KNE70776.1"/>
    <property type="molecule type" value="Genomic_DNA"/>
</dbReference>